<keyword evidence="5 6" id="KW-0326">Glycosidase</keyword>
<dbReference type="EMBL" id="PSKQ01000023">
    <property type="protein sequence ID" value="MBE8722119.1"/>
    <property type="molecule type" value="Genomic_DNA"/>
</dbReference>
<dbReference type="CDD" id="cd08991">
    <property type="entry name" value="GH43_HoAraf43-like"/>
    <property type="match status" value="1"/>
</dbReference>
<dbReference type="PANTHER" id="PTHR43772">
    <property type="entry name" value="ENDO-1,4-BETA-XYLANASE"/>
    <property type="match status" value="1"/>
</dbReference>
<dbReference type="GO" id="GO:0016787">
    <property type="term" value="F:hydrolase activity"/>
    <property type="evidence" value="ECO:0007669"/>
    <property type="project" value="UniProtKB-KW"/>
</dbReference>
<comment type="caution">
    <text evidence="8">The sequence shown here is derived from an EMBL/GenBank/DDBJ whole genome shotgun (WGS) entry which is preliminary data.</text>
</comment>
<evidence type="ECO:0000256" key="3">
    <source>
        <dbReference type="ARBA" id="ARBA00022801"/>
    </source>
</evidence>
<comment type="similarity">
    <text evidence="1 6">Belongs to the glycosyl hydrolase 43 family.</text>
</comment>
<dbReference type="SUPFAM" id="SSF75005">
    <property type="entry name" value="Arabinanase/levansucrase/invertase"/>
    <property type="match status" value="1"/>
</dbReference>
<dbReference type="Pfam" id="PF04616">
    <property type="entry name" value="Glyco_hydro_43"/>
    <property type="match status" value="1"/>
</dbReference>
<evidence type="ECO:0000313" key="9">
    <source>
        <dbReference type="Proteomes" id="UP000618319"/>
    </source>
</evidence>
<evidence type="ECO:0000256" key="2">
    <source>
        <dbReference type="ARBA" id="ARBA00022651"/>
    </source>
</evidence>
<evidence type="ECO:0000256" key="7">
    <source>
        <dbReference type="SAM" id="SignalP"/>
    </source>
</evidence>
<keyword evidence="2" id="KW-0624">Polysaccharide degradation</keyword>
<proteinExistence type="inferred from homology"/>
<protein>
    <submittedName>
        <fullName evidence="8">Glycoside hydrolase</fullName>
    </submittedName>
</protein>
<organism evidence="8 9">
    <name type="scientific">Sphingobacterium pedocola</name>
    <dbReference type="NCBI Taxonomy" id="2082722"/>
    <lineage>
        <taxon>Bacteria</taxon>
        <taxon>Pseudomonadati</taxon>
        <taxon>Bacteroidota</taxon>
        <taxon>Sphingobacteriia</taxon>
        <taxon>Sphingobacteriales</taxon>
        <taxon>Sphingobacteriaceae</taxon>
        <taxon>Sphingobacterium</taxon>
    </lineage>
</organism>
<evidence type="ECO:0000313" key="8">
    <source>
        <dbReference type="EMBL" id="MBE8722119.1"/>
    </source>
</evidence>
<keyword evidence="2" id="KW-0858">Xylan degradation</keyword>
<sequence>MKISVILMLLICSLSSISTGFAQSNNPLEVAFGDPFIVYDETSDRYYMYGTGGVENGFMAYASDDLKNWESQGTVYTAKQDKSWGTKDFWAPEVYKRNGKFYMFYSAHWKENPTNELENYRIGIAVSDSPTGPFIDVTGAPLFDPGYPVIDGNVYFGEDGKLYLYYSRCCYKNPVQSEIADWAKQQGLFQEIEESWIYGVELAADFSKIVGEPKLLLRPPVSMKDKQSEWESRSVTSREVNRRWTEGSYLFKKNDVYYMMYSANHFGGENYAVGYATSKHPLGPFEKSASNPILQKNIHQGGVVSGTGHNSILKDRDGKLWCVYHARTKETGNERLVFLDALEILPNGQLVVHGPTVKP</sequence>
<evidence type="ECO:0000256" key="5">
    <source>
        <dbReference type="ARBA" id="ARBA00023295"/>
    </source>
</evidence>
<keyword evidence="7" id="KW-0732">Signal</keyword>
<feature type="signal peptide" evidence="7">
    <location>
        <begin position="1"/>
        <end position="22"/>
    </location>
</feature>
<dbReference type="InterPro" id="IPR052176">
    <property type="entry name" value="Glycosyl_Hydrlase_43_Enz"/>
</dbReference>
<name>A0ABR9TAJ6_9SPHI</name>
<evidence type="ECO:0000256" key="1">
    <source>
        <dbReference type="ARBA" id="ARBA00009865"/>
    </source>
</evidence>
<dbReference type="InterPro" id="IPR006710">
    <property type="entry name" value="Glyco_hydro_43"/>
</dbReference>
<gene>
    <name evidence="8" type="ORF">C4F40_15430</name>
</gene>
<feature type="chain" id="PRO_5045401044" evidence="7">
    <location>
        <begin position="23"/>
        <end position="359"/>
    </location>
</feature>
<dbReference type="Proteomes" id="UP000618319">
    <property type="component" value="Unassembled WGS sequence"/>
</dbReference>
<keyword evidence="3 6" id="KW-0378">Hydrolase</keyword>
<keyword evidence="4" id="KW-0119">Carbohydrate metabolism</keyword>
<evidence type="ECO:0000256" key="6">
    <source>
        <dbReference type="RuleBase" id="RU361187"/>
    </source>
</evidence>
<accession>A0ABR9TAJ6</accession>
<keyword evidence="9" id="KW-1185">Reference proteome</keyword>
<evidence type="ECO:0000256" key="4">
    <source>
        <dbReference type="ARBA" id="ARBA00023277"/>
    </source>
</evidence>
<dbReference type="Gene3D" id="2.115.10.20">
    <property type="entry name" value="Glycosyl hydrolase domain, family 43"/>
    <property type="match status" value="1"/>
</dbReference>
<dbReference type="InterPro" id="IPR023296">
    <property type="entry name" value="Glyco_hydro_beta-prop_sf"/>
</dbReference>
<reference evidence="8 9" key="1">
    <citation type="submission" date="2018-02" db="EMBL/GenBank/DDBJ databases">
        <title>Sphingobacterium KA21.</title>
        <authorList>
            <person name="Vasarhelyi B.M."/>
            <person name="Deshmukh S."/>
            <person name="Balint B."/>
            <person name="Kukolya J."/>
        </authorList>
    </citation>
    <scope>NUCLEOTIDE SEQUENCE [LARGE SCALE GENOMIC DNA]</scope>
    <source>
        <strain evidence="8 9">Ka21</strain>
    </source>
</reference>
<dbReference type="PANTHER" id="PTHR43772:SF2">
    <property type="entry name" value="PUTATIVE (AFU_ORTHOLOGUE AFUA_2G04480)-RELATED"/>
    <property type="match status" value="1"/>
</dbReference>